<evidence type="ECO:0000256" key="1">
    <source>
        <dbReference type="ARBA" id="ARBA00006484"/>
    </source>
</evidence>
<dbReference type="Gene3D" id="3.40.50.720">
    <property type="entry name" value="NAD(P)-binding Rossmann-like Domain"/>
    <property type="match status" value="1"/>
</dbReference>
<sequence length="251" mass="26024">MTEQRTAIVTGAARGIGAATALRLAARGDRVAVIDVDGEGCERTAGRITTEGGTGLAVRTDVAVQEEVRAAVDEVADRLGPPAILVNNAGIVRDHLLEDISRADWDAVLDVNLRGAFLMCQAVAPHMVRQGWGRIVNLSSTSANGSREQANYASAKAGVQGLTRTLAIELGPAGITVNAIAPGYIISDMTAATAARLGVDFGEFQKIVAAQTPVRRVGTPHDIAHTVAFLTSEGAGFVTGQVVYVTGGVVR</sequence>
<dbReference type="InterPro" id="IPR020904">
    <property type="entry name" value="Sc_DH/Rdtase_CS"/>
</dbReference>
<proteinExistence type="inferred from homology"/>
<name>A0ABX2FI52_9PSEU</name>
<organism evidence="3 4">
    <name type="scientific">Kibdelosporangium persicum</name>
    <dbReference type="NCBI Taxonomy" id="2698649"/>
    <lineage>
        <taxon>Bacteria</taxon>
        <taxon>Bacillati</taxon>
        <taxon>Actinomycetota</taxon>
        <taxon>Actinomycetes</taxon>
        <taxon>Pseudonocardiales</taxon>
        <taxon>Pseudonocardiaceae</taxon>
        <taxon>Kibdelosporangium</taxon>
    </lineage>
</organism>
<dbReference type="PROSITE" id="PS00061">
    <property type="entry name" value="ADH_SHORT"/>
    <property type="match status" value="1"/>
</dbReference>
<dbReference type="InterPro" id="IPR050259">
    <property type="entry name" value="SDR"/>
</dbReference>
<keyword evidence="4" id="KW-1185">Reference proteome</keyword>
<comment type="similarity">
    <text evidence="1">Belongs to the short-chain dehydrogenases/reductases (SDR) family.</text>
</comment>
<evidence type="ECO:0000259" key="2">
    <source>
        <dbReference type="SMART" id="SM00822"/>
    </source>
</evidence>
<dbReference type="PRINTS" id="PR00081">
    <property type="entry name" value="GDHRDH"/>
</dbReference>
<dbReference type="EMBL" id="JAAATY010000051">
    <property type="protein sequence ID" value="NRN71094.1"/>
    <property type="molecule type" value="Genomic_DNA"/>
</dbReference>
<dbReference type="PRINTS" id="PR00080">
    <property type="entry name" value="SDRFAMILY"/>
</dbReference>
<dbReference type="InterPro" id="IPR002347">
    <property type="entry name" value="SDR_fam"/>
</dbReference>
<evidence type="ECO:0000313" key="3">
    <source>
        <dbReference type="EMBL" id="NRN71094.1"/>
    </source>
</evidence>
<dbReference type="SMART" id="SM00822">
    <property type="entry name" value="PKS_KR"/>
    <property type="match status" value="1"/>
</dbReference>
<accession>A0ABX2FI52</accession>
<gene>
    <name evidence="3" type="ORF">GC106_83690</name>
</gene>
<dbReference type="RefSeq" id="WP_173142275.1">
    <property type="nucleotide sequence ID" value="NZ_CBCSGW010000025.1"/>
</dbReference>
<dbReference type="PANTHER" id="PTHR42879:SF2">
    <property type="entry name" value="3-OXOACYL-[ACYL-CARRIER-PROTEIN] REDUCTASE FABG"/>
    <property type="match status" value="1"/>
</dbReference>
<comment type="caution">
    <text evidence="3">The sequence shown here is derived from an EMBL/GenBank/DDBJ whole genome shotgun (WGS) entry which is preliminary data.</text>
</comment>
<dbReference type="Proteomes" id="UP000763557">
    <property type="component" value="Unassembled WGS sequence"/>
</dbReference>
<dbReference type="NCBIfam" id="NF009466">
    <property type="entry name" value="PRK12826.1-2"/>
    <property type="match status" value="1"/>
</dbReference>
<dbReference type="Pfam" id="PF13561">
    <property type="entry name" value="adh_short_C2"/>
    <property type="match status" value="1"/>
</dbReference>
<dbReference type="InterPro" id="IPR036291">
    <property type="entry name" value="NAD(P)-bd_dom_sf"/>
</dbReference>
<reference evidence="3 4" key="1">
    <citation type="submission" date="2020-01" db="EMBL/GenBank/DDBJ databases">
        <title>Kibdelosporangium persica a novel Actinomycetes from a hot desert in Iran.</title>
        <authorList>
            <person name="Safaei N."/>
            <person name="Zaburannyi N."/>
            <person name="Mueller R."/>
            <person name="Wink J."/>
        </authorList>
    </citation>
    <scope>NUCLEOTIDE SEQUENCE [LARGE SCALE GENOMIC DNA]</scope>
    <source>
        <strain evidence="3 4">4NS15</strain>
    </source>
</reference>
<dbReference type="SUPFAM" id="SSF51735">
    <property type="entry name" value="NAD(P)-binding Rossmann-fold domains"/>
    <property type="match status" value="1"/>
</dbReference>
<feature type="domain" description="Ketoreductase" evidence="2">
    <location>
        <begin position="5"/>
        <end position="183"/>
    </location>
</feature>
<dbReference type="PANTHER" id="PTHR42879">
    <property type="entry name" value="3-OXOACYL-(ACYL-CARRIER-PROTEIN) REDUCTASE"/>
    <property type="match status" value="1"/>
</dbReference>
<evidence type="ECO:0000313" key="4">
    <source>
        <dbReference type="Proteomes" id="UP000763557"/>
    </source>
</evidence>
<protein>
    <submittedName>
        <fullName evidence="3">Short-chain reductase protein NovJ</fullName>
    </submittedName>
</protein>
<dbReference type="InterPro" id="IPR057326">
    <property type="entry name" value="KR_dom"/>
</dbReference>